<sequence length="112" mass="11802">MRRAIFLLCSALLAAGQASAMRAHEFLDEQRGPVTLASDHLTLSINAEPPLDTAAVITPDSDAQLHASAQAAPVQLASPVPEPSGWAMLACGALMLLLMPHKRDDSGYAIRS</sequence>
<organism evidence="2 3">
    <name type="scientific">Duganella levis</name>
    <dbReference type="NCBI Taxonomy" id="2692169"/>
    <lineage>
        <taxon>Bacteria</taxon>
        <taxon>Pseudomonadati</taxon>
        <taxon>Pseudomonadota</taxon>
        <taxon>Betaproteobacteria</taxon>
        <taxon>Burkholderiales</taxon>
        <taxon>Oxalobacteraceae</taxon>
        <taxon>Telluria group</taxon>
        <taxon>Duganella</taxon>
    </lineage>
</organism>
<keyword evidence="3" id="KW-1185">Reference proteome</keyword>
<feature type="chain" id="PRO_5047307602" description="PEP-CTERM sorting domain-containing protein" evidence="1">
    <location>
        <begin position="21"/>
        <end position="112"/>
    </location>
</feature>
<evidence type="ECO:0008006" key="4">
    <source>
        <dbReference type="Google" id="ProtNLM"/>
    </source>
</evidence>
<dbReference type="EMBL" id="WWCT01000024">
    <property type="protein sequence ID" value="MYN29593.1"/>
    <property type="molecule type" value="Genomic_DNA"/>
</dbReference>
<keyword evidence="1" id="KW-0732">Signal</keyword>
<reference evidence="2 3" key="1">
    <citation type="submission" date="2019-12" db="EMBL/GenBank/DDBJ databases">
        <title>Novel species isolated from a subtropical stream in China.</title>
        <authorList>
            <person name="Lu H."/>
        </authorList>
    </citation>
    <scope>NUCLEOTIDE SEQUENCE [LARGE SCALE GENOMIC DNA]</scope>
    <source>
        <strain evidence="2 3">CY42W</strain>
    </source>
</reference>
<evidence type="ECO:0000256" key="1">
    <source>
        <dbReference type="SAM" id="SignalP"/>
    </source>
</evidence>
<dbReference type="RefSeq" id="WP_161057345.1">
    <property type="nucleotide sequence ID" value="NZ_WWCT01000024.1"/>
</dbReference>
<accession>A0ABW9W7A4</accession>
<proteinExistence type="predicted"/>
<evidence type="ECO:0000313" key="3">
    <source>
        <dbReference type="Proteomes" id="UP000642144"/>
    </source>
</evidence>
<gene>
    <name evidence="2" type="ORF">GTP69_24635</name>
</gene>
<comment type="caution">
    <text evidence="2">The sequence shown here is derived from an EMBL/GenBank/DDBJ whole genome shotgun (WGS) entry which is preliminary data.</text>
</comment>
<feature type="signal peptide" evidence="1">
    <location>
        <begin position="1"/>
        <end position="20"/>
    </location>
</feature>
<name>A0ABW9W7A4_9BURK</name>
<dbReference type="Proteomes" id="UP000642144">
    <property type="component" value="Unassembled WGS sequence"/>
</dbReference>
<evidence type="ECO:0000313" key="2">
    <source>
        <dbReference type="EMBL" id="MYN29593.1"/>
    </source>
</evidence>
<protein>
    <recommendedName>
        <fullName evidence="4">PEP-CTERM sorting domain-containing protein</fullName>
    </recommendedName>
</protein>